<proteinExistence type="predicted"/>
<name>A0A842JG71_9ACTN</name>
<evidence type="ECO:0000313" key="2">
    <source>
        <dbReference type="Proteomes" id="UP000587396"/>
    </source>
</evidence>
<dbReference type="AlphaFoldDB" id="A0A842JG71"/>
<dbReference type="EMBL" id="JACMSE010000003">
    <property type="protein sequence ID" value="MBC2888918.1"/>
    <property type="molecule type" value="Genomic_DNA"/>
</dbReference>
<protein>
    <submittedName>
        <fullName evidence="1">Uncharacterized protein</fullName>
    </submittedName>
</protein>
<dbReference type="Proteomes" id="UP000587396">
    <property type="component" value="Unassembled WGS sequence"/>
</dbReference>
<comment type="caution">
    <text evidence="1">The sequence shown here is derived from an EMBL/GenBank/DDBJ whole genome shotgun (WGS) entry which is preliminary data.</text>
</comment>
<keyword evidence="2" id="KW-1185">Reference proteome</keyword>
<gene>
    <name evidence="1" type="ORF">H7313_06090</name>
</gene>
<dbReference type="RefSeq" id="WP_185904831.1">
    <property type="nucleotide sequence ID" value="NZ_JACMSE010000003.1"/>
</dbReference>
<sequence>MAVATDGGGGRNRFDIQAYAVESGTVQPSCDGLVAFSYGEVAIATSDEGGGQFTGCMFQIAGESIESAEVSLDRGELYRCDEEWVQAEGGEIEALMAAEGDWQASLAKVYADGRAHLFRFTRLGPSVVEEGSGASGMRFGIWLPDANDGEGAPSGPGANMLPLDWLDGAKLTVSVRFADGSSEAKEVVLHTGYLETTMVEENGVEWRVAVPELADGPDPSGQSTCYTLYGTIQ</sequence>
<organism evidence="1 2">
    <name type="scientific">Gordonibacter massiliensis</name>
    <name type="common">ex Traore et al. 2017</name>
    <dbReference type="NCBI Taxonomy" id="1841863"/>
    <lineage>
        <taxon>Bacteria</taxon>
        <taxon>Bacillati</taxon>
        <taxon>Actinomycetota</taxon>
        <taxon>Coriobacteriia</taxon>
        <taxon>Eggerthellales</taxon>
        <taxon>Eggerthellaceae</taxon>
        <taxon>Gordonibacter</taxon>
    </lineage>
</organism>
<evidence type="ECO:0000313" key="1">
    <source>
        <dbReference type="EMBL" id="MBC2888918.1"/>
    </source>
</evidence>
<accession>A0A842JG71</accession>
<reference evidence="1 2" key="1">
    <citation type="submission" date="2020-08" db="EMBL/GenBank/DDBJ databases">
        <authorList>
            <person name="Liu C."/>
            <person name="Sun Q."/>
        </authorList>
    </citation>
    <scope>NUCLEOTIDE SEQUENCE [LARGE SCALE GENOMIC DNA]</scope>
    <source>
        <strain evidence="1 2">N22</strain>
    </source>
</reference>